<dbReference type="EMBL" id="SILG01000005">
    <property type="protein sequence ID" value="TBE59174.1"/>
    <property type="molecule type" value="Genomic_DNA"/>
</dbReference>
<dbReference type="SFLD" id="SFLDS00029">
    <property type="entry name" value="Radical_SAM"/>
    <property type="match status" value="1"/>
</dbReference>
<keyword evidence="1" id="KW-0614">Plasmid</keyword>
<dbReference type="InterPro" id="IPR030950">
    <property type="entry name" value="rSAM_PoyD"/>
</dbReference>
<name>A0ABY1XJK0_9HYPH</name>
<dbReference type="Proteomes" id="UP000291302">
    <property type="component" value="Unassembled WGS sequence"/>
</dbReference>
<accession>A0ABY1XJK0</accession>
<proteinExistence type="predicted"/>
<evidence type="ECO:0000313" key="2">
    <source>
        <dbReference type="Proteomes" id="UP000291302"/>
    </source>
</evidence>
<evidence type="ECO:0000313" key="1">
    <source>
        <dbReference type="EMBL" id="TBE59174.1"/>
    </source>
</evidence>
<geneLocation type="plasmid" evidence="1">
    <name>pSM51_Rh08</name>
</geneLocation>
<keyword evidence="2" id="KW-1185">Reference proteome</keyword>
<comment type="caution">
    <text evidence="1">The sequence shown here is derived from an EMBL/GenBank/DDBJ whole genome shotgun (WGS) entry which is preliminary data.</text>
</comment>
<protein>
    <submittedName>
        <fullName evidence="1">Radical SAM family RiPP maturation amino acid epimerase</fullName>
    </submittedName>
</protein>
<gene>
    <name evidence="1" type="ORF">ELH03_33115</name>
</gene>
<dbReference type="InterPro" id="IPR007197">
    <property type="entry name" value="rSAM"/>
</dbReference>
<reference evidence="1 2" key="1">
    <citation type="submission" date="2019-02" db="EMBL/GenBank/DDBJ databases">
        <title>The genomic architecture of introgression among sibling species of bacteria.</title>
        <authorList>
            <person name="Cavassim M.I.A."/>
            <person name="Moeskjaer S."/>
            <person name="Moslemi C."/>
            <person name="Fields B."/>
            <person name="Bachmann A."/>
            <person name="Vilhjalmsson B."/>
            <person name="Schierup M.H."/>
            <person name="Young J.P.W."/>
            <person name="Andersen S.U."/>
        </authorList>
    </citation>
    <scope>NUCLEOTIDE SEQUENCE [LARGE SCALE GENOMIC DNA]</scope>
    <source>
        <strain evidence="1 2">SM51</strain>
        <plasmid evidence="1">pSM51_Rh08</plasmid>
    </source>
</reference>
<sequence length="502" mass="56885">MGGNLVAHSAKEHYRQIFDRRTPGEMRTLAHIKRFLECFLGDAGFRSALSENLDNPRTAAAGYGIEVDPMEMLPLWHPNYLKFDRKPERASWPLAVAWREYIGEMVHNRDLLRDEGNMSVAAPRFHAWRERQMRRCEDVLGDCSKSITHPVIAFELSEGCTGGCWFCGLSAGRFKDYFEYSKEHADLWRGVVGAAREMFGSAASTGFCYCSTDPMDNPDYDRFLFDYYQITGTLPQTTTAMPLKNLALTKRVLELFERYRCVTNRFSVLSTEQLNQIHSTFSPEDLMGVELVLQGKDMPSSKAFAGRARNEKLSVAKNGDATPLSKSDHTTIACVSGFLVNMPRRRVQLVTPVPASRRWPLGYRILDERFFETPDEFQDEVQSMIDEHMHDSPPSNRPFRFRGDLQYEAKRHHFLLRSRHWEYQVPDNAASISVGDLIAGGQCTASEIVARVVTDGASAIGVADELDQLHTKGLLEEPGVVARARYEHRCRDRAGEHADVSS</sequence>
<organism evidence="1 2">
    <name type="scientific">Rhizobium beringeri</name>
    <dbReference type="NCBI Taxonomy" id="3019934"/>
    <lineage>
        <taxon>Bacteria</taxon>
        <taxon>Pseudomonadati</taxon>
        <taxon>Pseudomonadota</taxon>
        <taxon>Alphaproteobacteria</taxon>
        <taxon>Hyphomicrobiales</taxon>
        <taxon>Rhizobiaceae</taxon>
        <taxon>Rhizobium/Agrobacterium group</taxon>
        <taxon>Rhizobium</taxon>
    </lineage>
</organism>
<dbReference type="NCBIfam" id="TIGR04517">
    <property type="entry name" value="rSAM_PoyD"/>
    <property type="match status" value="1"/>
</dbReference>